<proteinExistence type="predicted"/>
<name>A0ABW3URP0_9BACL</name>
<keyword evidence="2" id="KW-1185">Reference proteome</keyword>
<evidence type="ECO:0000313" key="1">
    <source>
        <dbReference type="EMBL" id="MFD1223102.1"/>
    </source>
</evidence>
<comment type="caution">
    <text evidence="1">The sequence shown here is derived from an EMBL/GenBank/DDBJ whole genome shotgun (WGS) entry which is preliminary data.</text>
</comment>
<gene>
    <name evidence="1" type="ORF">ACFQ4B_23560</name>
</gene>
<protein>
    <submittedName>
        <fullName evidence="1">Uncharacterized protein</fullName>
    </submittedName>
</protein>
<dbReference type="Proteomes" id="UP001597180">
    <property type="component" value="Unassembled WGS sequence"/>
</dbReference>
<organism evidence="1 2">
    <name type="scientific">Paenibacillus vulneris</name>
    <dbReference type="NCBI Taxonomy" id="1133364"/>
    <lineage>
        <taxon>Bacteria</taxon>
        <taxon>Bacillati</taxon>
        <taxon>Bacillota</taxon>
        <taxon>Bacilli</taxon>
        <taxon>Bacillales</taxon>
        <taxon>Paenibacillaceae</taxon>
        <taxon>Paenibacillus</taxon>
    </lineage>
</organism>
<dbReference type="RefSeq" id="WP_345589134.1">
    <property type="nucleotide sequence ID" value="NZ_BAABJG010000015.1"/>
</dbReference>
<accession>A0ABW3URP0</accession>
<dbReference type="EMBL" id="JBHTLU010000031">
    <property type="protein sequence ID" value="MFD1223102.1"/>
    <property type="molecule type" value="Genomic_DNA"/>
</dbReference>
<sequence length="206" mass="24020">MSLETAAKQIDELAIRDQDGSINRLILSLSSSDQLSIHGLLDPGTLEYITMNRGRFTFDDDVKEHIVWACYRNQEWSDALLLKLIKEYKQDPYIALESIIINAVTRDQATKEQIDLIQQHGPDNGELRRQIYFWSVRNQLKTRQILNNPEIQTLQRLRGYDLLVRALDERLINEADLELFQKPEAGERDRKQKEKLYMKAIGYKGS</sequence>
<reference evidence="2" key="1">
    <citation type="journal article" date="2019" name="Int. J. Syst. Evol. Microbiol.">
        <title>The Global Catalogue of Microorganisms (GCM) 10K type strain sequencing project: providing services to taxonomists for standard genome sequencing and annotation.</title>
        <authorList>
            <consortium name="The Broad Institute Genomics Platform"/>
            <consortium name="The Broad Institute Genome Sequencing Center for Infectious Disease"/>
            <person name="Wu L."/>
            <person name="Ma J."/>
        </authorList>
    </citation>
    <scope>NUCLEOTIDE SEQUENCE [LARGE SCALE GENOMIC DNA]</scope>
    <source>
        <strain evidence="2">CCUG 53270</strain>
    </source>
</reference>
<evidence type="ECO:0000313" key="2">
    <source>
        <dbReference type="Proteomes" id="UP001597180"/>
    </source>
</evidence>